<dbReference type="InterPro" id="IPR027417">
    <property type="entry name" value="P-loop_NTPase"/>
</dbReference>
<dbReference type="GO" id="GO:0016887">
    <property type="term" value="F:ATP hydrolysis activity"/>
    <property type="evidence" value="ECO:0007669"/>
    <property type="project" value="InterPro"/>
</dbReference>
<keyword evidence="2" id="KW-0547">Nucleotide-binding</keyword>
<reference evidence="2 3" key="1">
    <citation type="journal article" date="2009" name="J. Bacteriol.">
        <title>Complete genome sequence of the extremophilic Bacillus cereus strain Q1 with industrial applications.</title>
        <authorList>
            <person name="Xiong Z."/>
            <person name="Jiang Y."/>
            <person name="Qi D."/>
            <person name="Lu H."/>
            <person name="Yang F."/>
            <person name="Yang J."/>
            <person name="Chen L."/>
            <person name="Sun L."/>
            <person name="Xu X."/>
            <person name="Xue Y."/>
            <person name="Zhu Y."/>
            <person name="Jin Q."/>
        </authorList>
    </citation>
    <scope>NUCLEOTIDE SEQUENCE [LARGE SCALE GENOMIC DNA]</scope>
    <source>
        <strain evidence="2 3">Q1</strain>
    </source>
</reference>
<feature type="domain" description="ABC transporter" evidence="1">
    <location>
        <begin position="6"/>
        <end position="34"/>
    </location>
</feature>
<proteinExistence type="predicted"/>
<dbReference type="KEGG" id="bcq:BCQ_4918"/>
<dbReference type="Proteomes" id="UP000000441">
    <property type="component" value="Chromosome"/>
</dbReference>
<dbReference type="SUPFAM" id="SSF52540">
    <property type="entry name" value="P-loop containing nucleoside triphosphate hydrolases"/>
    <property type="match status" value="1"/>
</dbReference>
<evidence type="ECO:0000313" key="2">
    <source>
        <dbReference type="EMBL" id="ACM15319.1"/>
    </source>
</evidence>
<gene>
    <name evidence="2" type="ordered locus">BCQ_4918</name>
</gene>
<accession>B9J4K2</accession>
<dbReference type="AlphaFoldDB" id="B9J4K2"/>
<name>B9J4K2_BACCQ</name>
<evidence type="ECO:0000259" key="1">
    <source>
        <dbReference type="Pfam" id="PF00005"/>
    </source>
</evidence>
<dbReference type="InterPro" id="IPR003439">
    <property type="entry name" value="ABC_transporter-like_ATP-bd"/>
</dbReference>
<dbReference type="HOGENOM" id="CLU_3363135_0_0_9"/>
<sequence>MKEPLLQEGEFIGIMEPSGSGKTTLLNVISTMEKT</sequence>
<dbReference type="EMBL" id="CP000227">
    <property type="protein sequence ID" value="ACM15319.1"/>
    <property type="molecule type" value="Genomic_DNA"/>
</dbReference>
<evidence type="ECO:0000313" key="3">
    <source>
        <dbReference type="Proteomes" id="UP000000441"/>
    </source>
</evidence>
<dbReference type="Gene3D" id="3.40.50.300">
    <property type="entry name" value="P-loop containing nucleotide triphosphate hydrolases"/>
    <property type="match status" value="1"/>
</dbReference>
<organism evidence="2 3">
    <name type="scientific">Bacillus cereus (strain Q1)</name>
    <dbReference type="NCBI Taxonomy" id="361100"/>
    <lineage>
        <taxon>Bacteria</taxon>
        <taxon>Bacillati</taxon>
        <taxon>Bacillota</taxon>
        <taxon>Bacilli</taxon>
        <taxon>Bacillales</taxon>
        <taxon>Bacillaceae</taxon>
        <taxon>Bacillus</taxon>
        <taxon>Bacillus cereus group</taxon>
    </lineage>
</organism>
<keyword evidence="2" id="KW-0067">ATP-binding</keyword>
<dbReference type="Pfam" id="PF00005">
    <property type="entry name" value="ABC_tran"/>
    <property type="match status" value="1"/>
</dbReference>
<protein>
    <submittedName>
        <fullName evidence="2">ABC transporter, ATP-binding protein</fullName>
    </submittedName>
</protein>
<dbReference type="GO" id="GO:0005524">
    <property type="term" value="F:ATP binding"/>
    <property type="evidence" value="ECO:0007669"/>
    <property type="project" value="UniProtKB-KW"/>
</dbReference>